<dbReference type="OrthoDB" id="10378701at2759"/>
<dbReference type="AlphaFoldDB" id="A0A8T2UBY7"/>
<protein>
    <recommendedName>
        <fullName evidence="5">Pentatricopeptide repeat-containing protein</fullName>
    </recommendedName>
</protein>
<evidence type="ECO:0000256" key="1">
    <source>
        <dbReference type="ARBA" id="ARBA00022737"/>
    </source>
</evidence>
<dbReference type="Proteomes" id="UP000825935">
    <property type="component" value="Chromosome 8"/>
</dbReference>
<dbReference type="NCBIfam" id="TIGR00756">
    <property type="entry name" value="PPR"/>
    <property type="match status" value="5"/>
</dbReference>
<feature type="repeat" description="PPR" evidence="2">
    <location>
        <begin position="150"/>
        <end position="184"/>
    </location>
</feature>
<dbReference type="GO" id="GO:0048731">
    <property type="term" value="P:system development"/>
    <property type="evidence" value="ECO:0007669"/>
    <property type="project" value="UniProtKB-ARBA"/>
</dbReference>
<dbReference type="Pfam" id="PF13041">
    <property type="entry name" value="PPR_2"/>
    <property type="match status" value="2"/>
</dbReference>
<feature type="repeat" description="PPR" evidence="2">
    <location>
        <begin position="576"/>
        <end position="610"/>
    </location>
</feature>
<feature type="repeat" description="PPR" evidence="2">
    <location>
        <begin position="352"/>
        <end position="386"/>
    </location>
</feature>
<dbReference type="FunFam" id="1.25.40.10:FF:000158">
    <property type="entry name" value="pentatricopeptide repeat-containing protein At2g33680"/>
    <property type="match status" value="1"/>
</dbReference>
<evidence type="ECO:0008006" key="5">
    <source>
        <dbReference type="Google" id="ProtNLM"/>
    </source>
</evidence>
<evidence type="ECO:0000313" key="3">
    <source>
        <dbReference type="EMBL" id="KAH7431075.1"/>
    </source>
</evidence>
<dbReference type="FunFam" id="1.25.40.10:FF:000344">
    <property type="entry name" value="Pentatricopeptide repeat-containing protein"/>
    <property type="match status" value="1"/>
</dbReference>
<dbReference type="Pfam" id="PF01535">
    <property type="entry name" value="PPR"/>
    <property type="match status" value="5"/>
</dbReference>
<feature type="repeat" description="PPR" evidence="2">
    <location>
        <begin position="251"/>
        <end position="285"/>
    </location>
</feature>
<dbReference type="InterPro" id="IPR011990">
    <property type="entry name" value="TPR-like_helical_dom_sf"/>
</dbReference>
<comment type="caution">
    <text evidence="3">The sequence shown here is derived from an EMBL/GenBank/DDBJ whole genome shotgun (WGS) entry which is preliminary data.</text>
</comment>
<reference evidence="3" key="1">
    <citation type="submission" date="2021-08" db="EMBL/GenBank/DDBJ databases">
        <title>WGS assembly of Ceratopteris richardii.</title>
        <authorList>
            <person name="Marchant D.B."/>
            <person name="Chen G."/>
            <person name="Jenkins J."/>
            <person name="Shu S."/>
            <person name="Leebens-Mack J."/>
            <person name="Grimwood J."/>
            <person name="Schmutz J."/>
            <person name="Soltis P."/>
            <person name="Soltis D."/>
            <person name="Chen Z.-H."/>
        </authorList>
    </citation>
    <scope>NUCLEOTIDE SEQUENCE</scope>
    <source>
        <strain evidence="3">Whitten #5841</strain>
        <tissue evidence="3">Leaf</tissue>
    </source>
</reference>
<dbReference type="Gene3D" id="1.25.40.10">
    <property type="entry name" value="Tetratricopeptide repeat domain"/>
    <property type="match status" value="4"/>
</dbReference>
<dbReference type="PANTHER" id="PTHR24015">
    <property type="entry name" value="OS07G0578800 PROTEIN-RELATED"/>
    <property type="match status" value="1"/>
</dbReference>
<dbReference type="InterPro" id="IPR002885">
    <property type="entry name" value="PPR_rpt"/>
</dbReference>
<feature type="repeat" description="PPR" evidence="2">
    <location>
        <begin position="453"/>
        <end position="487"/>
    </location>
</feature>
<dbReference type="GO" id="GO:0009451">
    <property type="term" value="P:RNA modification"/>
    <property type="evidence" value="ECO:0007669"/>
    <property type="project" value="InterPro"/>
</dbReference>
<dbReference type="EMBL" id="CM035413">
    <property type="protein sequence ID" value="KAH7431075.1"/>
    <property type="molecule type" value="Genomic_DNA"/>
</dbReference>
<dbReference type="PROSITE" id="PS51375">
    <property type="entry name" value="PPR"/>
    <property type="match status" value="5"/>
</dbReference>
<evidence type="ECO:0000256" key="2">
    <source>
        <dbReference type="PROSITE-ProRule" id="PRU00708"/>
    </source>
</evidence>
<proteinExistence type="predicted"/>
<organism evidence="3 4">
    <name type="scientific">Ceratopteris richardii</name>
    <name type="common">Triangle waterfern</name>
    <dbReference type="NCBI Taxonomy" id="49495"/>
    <lineage>
        <taxon>Eukaryota</taxon>
        <taxon>Viridiplantae</taxon>
        <taxon>Streptophyta</taxon>
        <taxon>Embryophyta</taxon>
        <taxon>Tracheophyta</taxon>
        <taxon>Polypodiopsida</taxon>
        <taxon>Polypodiidae</taxon>
        <taxon>Polypodiales</taxon>
        <taxon>Pteridineae</taxon>
        <taxon>Pteridaceae</taxon>
        <taxon>Parkerioideae</taxon>
        <taxon>Ceratopteris</taxon>
    </lineage>
</organism>
<keyword evidence="4" id="KW-1185">Reference proteome</keyword>
<keyword evidence="1" id="KW-0677">Repeat</keyword>
<name>A0A8T2UBY7_CERRI</name>
<accession>A0A8T2UBY7</accession>
<dbReference type="InterPro" id="IPR046960">
    <property type="entry name" value="PPR_At4g14850-like_plant"/>
</dbReference>
<dbReference type="Pfam" id="PF13812">
    <property type="entry name" value="PPR_3"/>
    <property type="match status" value="1"/>
</dbReference>
<dbReference type="GO" id="GO:0003723">
    <property type="term" value="F:RNA binding"/>
    <property type="evidence" value="ECO:0007669"/>
    <property type="project" value="InterPro"/>
</dbReference>
<gene>
    <name evidence="3" type="ORF">KP509_08G028800</name>
</gene>
<sequence length="746" mass="83296">MEVLLLKGTLHNAYIYGVLIPQLMSTCLSKLALWVSSAFLGSPCGSDEERIHAAVRFGEYNYLMLENKPQKFASLLLVMPNSPKWVQEWMMKHTMEAWNLEEVLGLVDVMPSLPSVENMIQLMQRCMKMLVVCKDLSNAQDVFEKLPQRKEFAWTSLIQGYIDNGDALQTLALYDRMQEAGVHSTMYIYPSLFKACARLKSLYKGRQVHAECVAKGFELDLYIGNSLVDLYAKCGVLSDAQQLFKRQRVKNTISWNVLIAAHVELGESEEALEFLMQMKMEGLHPDAGTFVCSLKACAIGNLISKGLQLHLWIVKKGWDRILLIANSLVNMYAKCSHLQEAWKLLNHLSSPSLEAWTAIISGYAEQGFAMEALNCCKHMQMVGLYPDDITFVCCLKACSSVRALSGGQEIHLEVVKIGLEKGYLIGCIMVDMYAKCGLLEDAQKSFDELLSRNVVSWTALIAGYVEHGHGDVALKFLQRMQEESITPNAATYTCIIRACSSMGVVDQGRYIHTGLAGNQKYVCNLVPLHVHTGNNQIDCHLQGSEEEITGALIDMYSRFGHLLDAKGVFDAAKSTSLITCNTLIMGCSRQGESTLVAQLVKRMKKEEIAPDGITFLGVLTTCSHDGLIDIANRYYLDLIESFINYSTVEHCNCMIDLCSRAGQHVQALFVLERMPFQPNLISFSSMMSACRSRYLVELGKQLLDGACPMGRDLVPVLISMSNIYAMAHMWDEVDNITTVIQAWKGL</sequence>
<dbReference type="FunFam" id="1.25.40.10:FF:000031">
    <property type="entry name" value="Pentatricopeptide repeat-containing protein mitochondrial"/>
    <property type="match status" value="1"/>
</dbReference>
<evidence type="ECO:0000313" key="4">
    <source>
        <dbReference type="Proteomes" id="UP000825935"/>
    </source>
</evidence>